<dbReference type="Proteomes" id="UP001473302">
    <property type="component" value="Unassembled WGS sequence"/>
</dbReference>
<feature type="chain" id="PRO_5045631966" description="Secreted protein" evidence="2">
    <location>
        <begin position="22"/>
        <end position="81"/>
    </location>
</feature>
<comment type="caution">
    <text evidence="3">The sequence shown here is derived from an EMBL/GenBank/DDBJ whole genome shotgun (WGS) entry which is preliminary data.</text>
</comment>
<keyword evidence="4" id="KW-1185">Reference proteome</keyword>
<accession>A0ABP9ZC02</accession>
<sequence length="81" mass="7958">MHTSVLFLVAPTSIMVTFFSAKPLYSAGRDGGGGEDDGLPEGSLSVDGRRGGGLSLVGGGPPLIGDNAGTNIVGGAVNSVR</sequence>
<dbReference type="EMBL" id="BAABUK010000033">
    <property type="protein sequence ID" value="GAA5816627.1"/>
    <property type="molecule type" value="Genomic_DNA"/>
</dbReference>
<evidence type="ECO:0008006" key="5">
    <source>
        <dbReference type="Google" id="ProtNLM"/>
    </source>
</evidence>
<evidence type="ECO:0000256" key="2">
    <source>
        <dbReference type="SAM" id="SignalP"/>
    </source>
</evidence>
<evidence type="ECO:0000313" key="3">
    <source>
        <dbReference type="EMBL" id="GAA5816627.1"/>
    </source>
</evidence>
<reference evidence="3 4" key="1">
    <citation type="submission" date="2024-04" db="EMBL/GenBank/DDBJ databases">
        <title>genome sequences of Mucor flavus KT1a and Helicostylum pulchrum KT1b strains isolated from the surface of a dry-aged beef.</title>
        <authorList>
            <person name="Toyotome T."/>
            <person name="Hosono M."/>
            <person name="Torimaru M."/>
            <person name="Fukuda K."/>
            <person name="Mikami N."/>
        </authorList>
    </citation>
    <scope>NUCLEOTIDE SEQUENCE [LARGE SCALE GENOMIC DNA]</scope>
    <source>
        <strain evidence="3 4">KT1a</strain>
    </source>
</reference>
<gene>
    <name evidence="3" type="ORF">MFLAVUS_010157</name>
</gene>
<protein>
    <recommendedName>
        <fullName evidence="5">Secreted protein</fullName>
    </recommendedName>
</protein>
<evidence type="ECO:0000256" key="1">
    <source>
        <dbReference type="SAM" id="MobiDB-lite"/>
    </source>
</evidence>
<organism evidence="3 4">
    <name type="scientific">Mucor flavus</name>
    <dbReference type="NCBI Taxonomy" id="439312"/>
    <lineage>
        <taxon>Eukaryota</taxon>
        <taxon>Fungi</taxon>
        <taxon>Fungi incertae sedis</taxon>
        <taxon>Mucoromycota</taxon>
        <taxon>Mucoromycotina</taxon>
        <taxon>Mucoromycetes</taxon>
        <taxon>Mucorales</taxon>
        <taxon>Mucorineae</taxon>
        <taxon>Mucoraceae</taxon>
        <taxon>Mucor</taxon>
    </lineage>
</organism>
<proteinExistence type="predicted"/>
<name>A0ABP9ZC02_9FUNG</name>
<feature type="signal peptide" evidence="2">
    <location>
        <begin position="1"/>
        <end position="21"/>
    </location>
</feature>
<evidence type="ECO:0000313" key="4">
    <source>
        <dbReference type="Proteomes" id="UP001473302"/>
    </source>
</evidence>
<feature type="region of interest" description="Disordered" evidence="1">
    <location>
        <begin position="29"/>
        <end position="51"/>
    </location>
</feature>
<keyword evidence="2" id="KW-0732">Signal</keyword>